<keyword evidence="8" id="KW-1185">Reference proteome</keyword>
<keyword evidence="2 6" id="KW-0812">Transmembrane</keyword>
<name>A0A6P9A5I5_THRPL</name>
<evidence type="ECO:0000313" key="10">
    <source>
        <dbReference type="RefSeq" id="XP_034253147.1"/>
    </source>
</evidence>
<evidence type="ECO:0000313" key="8">
    <source>
        <dbReference type="Proteomes" id="UP000515158"/>
    </source>
</evidence>
<dbReference type="GO" id="GO:0005886">
    <property type="term" value="C:plasma membrane"/>
    <property type="evidence" value="ECO:0007669"/>
    <property type="project" value="TreeGrafter"/>
</dbReference>
<sequence>MALAARRARSQTDRCDDSPQAYRSKPRCLCRAGRVAFWLFSLPSRVERRKRETQKHRVVLPIADCGLAIMHPPRKKENTCSTNDSRWCDQHHLARGGFGPNRCNDSSGASLSPSHLGKWVKESRTWIKMRRKSVENLLMTGQDVIGSSLTFSTMTLPSLPLQGPSQGLQSQTTGESSPNPSPQPSPRPSPRQQHKRDNQKSDSGSNTKESSPATDRIDVSNTELVHSLEKVLGQSDRRSVGSSSQASSNSASSGKTGKLSSGSSLDLRKSSRSVSRSCSSTSDTSYHTTEDNVSRGSDSSQADISRSVSHESGKERKESRGSDRSKKKSSWYNILYPTYKSRSKDFNRIFKDVPPEERLIVDYSCAVAKEILIHGRLYVSQNFLCFYANIFRWETLICLRWKDVTAITKEKTALVIPNAILVCTETEKLFFTSFGARDKAYLMLFRVWQNALMGQQMSMQEMWQWVHACYGQELGLTSEDEDYIEPLPMVEGTSRLSMESFSEDGLVTPEDSLRAEDLKSHITSPVSISDLGNVEKSGTVPSIQTTQPTPPLSTPSSVTSPNNLCVNNPDTQLETDMSDTTESEADKVPDLLGISGGSGQCTSQHEGRQMLRVVLPVSVDQLFTLLFTNSKFFVDFHVSRNSSNIKPSPWTQNAKNERLRTLCLTVNINQAVVGRRQSQITESQVMLKCSKPGKMYAIESESQNAGIPYADSFVIITHYCLNKVSETESSIMVFSDIKYKKSVWVVKGFIEKHTWAGLEEFYSSLDKALQAECCVDEELIAEEEVEVPPKVRRRIRGSARRLSSTRHADEAMVPRSRSSTGRRSLPRGSVGATENCFDSVNSRQVVSSRSNSVEPVNIVILGILVLLLLMNGALYYKLLCFERWSAVDPIPVSLNEDVQSLSKNPPTTQEEWMHLVRKQEALHTLEMQKWQKILQTSVILLRETEDSLKELQLTIQPRVKHKLTSAIKELTNNIDANDHSNS</sequence>
<dbReference type="RefSeq" id="XP_034253146.1">
    <property type="nucleotide sequence ID" value="XM_034397255.1"/>
</dbReference>
<feature type="region of interest" description="Disordered" evidence="5">
    <location>
        <begin position="797"/>
        <end position="830"/>
    </location>
</feature>
<evidence type="ECO:0000259" key="7">
    <source>
        <dbReference type="PROSITE" id="PS51778"/>
    </source>
</evidence>
<dbReference type="RefSeq" id="XP_034253147.1">
    <property type="nucleotide sequence ID" value="XM_034397256.1"/>
</dbReference>
<dbReference type="GO" id="GO:0140268">
    <property type="term" value="C:endoplasmic reticulum-plasma membrane contact site"/>
    <property type="evidence" value="ECO:0007669"/>
    <property type="project" value="TreeGrafter"/>
</dbReference>
<proteinExistence type="predicted"/>
<dbReference type="FunFam" id="2.30.29.30:FF:000008">
    <property type="entry name" value="GRAM domain containing 1B"/>
    <property type="match status" value="1"/>
</dbReference>
<feature type="compositionally biased region" description="Polar residues" evidence="5">
    <location>
        <begin position="201"/>
        <end position="224"/>
    </location>
</feature>
<keyword evidence="3 6" id="KW-1133">Transmembrane helix</keyword>
<dbReference type="InterPro" id="IPR031968">
    <property type="entry name" value="VASt"/>
</dbReference>
<dbReference type="GO" id="GO:0005789">
    <property type="term" value="C:endoplasmic reticulum membrane"/>
    <property type="evidence" value="ECO:0007669"/>
    <property type="project" value="UniProtKB-ARBA"/>
</dbReference>
<reference evidence="9 10" key="1">
    <citation type="submission" date="2025-04" db="UniProtKB">
        <authorList>
            <consortium name="RefSeq"/>
        </authorList>
    </citation>
    <scope>IDENTIFICATION</scope>
    <source>
        <tissue evidence="9 10">Total insect</tissue>
    </source>
</reference>
<protein>
    <submittedName>
        <fullName evidence="9 10">Protein Aster-B-like isoform X1</fullName>
    </submittedName>
</protein>
<feature type="region of interest" description="Disordered" evidence="5">
    <location>
        <begin position="156"/>
        <end position="325"/>
    </location>
</feature>
<dbReference type="OrthoDB" id="2162691at2759"/>
<gene>
    <name evidence="9 10" type="primary">LOC117652390</name>
</gene>
<feature type="compositionally biased region" description="Low complexity" evidence="5">
    <location>
        <begin position="240"/>
        <end position="265"/>
    </location>
</feature>
<comment type="subcellular location">
    <subcellularLocation>
        <location evidence="1">Membrane</location>
        <topology evidence="1">Single-pass membrane protein</topology>
    </subcellularLocation>
</comment>
<accession>A0A6P9A5I5</accession>
<evidence type="ECO:0000313" key="9">
    <source>
        <dbReference type="RefSeq" id="XP_034253146.1"/>
    </source>
</evidence>
<feature type="compositionally biased region" description="Low complexity" evidence="5">
    <location>
        <begin position="272"/>
        <end position="285"/>
    </location>
</feature>
<keyword evidence="4 6" id="KW-0472">Membrane</keyword>
<feature type="region of interest" description="Disordered" evidence="5">
    <location>
        <begin position="1"/>
        <end position="23"/>
    </location>
</feature>
<evidence type="ECO:0000256" key="6">
    <source>
        <dbReference type="SAM" id="Phobius"/>
    </source>
</evidence>
<dbReference type="InterPro" id="IPR004182">
    <property type="entry name" value="GRAM"/>
</dbReference>
<dbReference type="GO" id="GO:0120015">
    <property type="term" value="F:sterol transfer activity"/>
    <property type="evidence" value="ECO:0007669"/>
    <property type="project" value="TreeGrafter"/>
</dbReference>
<feature type="compositionally biased region" description="Polar residues" evidence="5">
    <location>
        <begin position="294"/>
        <end position="307"/>
    </location>
</feature>
<dbReference type="Proteomes" id="UP000515158">
    <property type="component" value="Unplaced"/>
</dbReference>
<evidence type="ECO:0000256" key="2">
    <source>
        <dbReference type="ARBA" id="ARBA00022692"/>
    </source>
</evidence>
<evidence type="ECO:0000256" key="1">
    <source>
        <dbReference type="ARBA" id="ARBA00004167"/>
    </source>
</evidence>
<dbReference type="PANTHER" id="PTHR23319:SF4">
    <property type="entry name" value="GRAM DOMAIN CONTAINING 1B, ISOFORM E"/>
    <property type="match status" value="1"/>
</dbReference>
<dbReference type="InterPro" id="IPR011993">
    <property type="entry name" value="PH-like_dom_sf"/>
</dbReference>
<feature type="domain" description="VASt" evidence="7">
    <location>
        <begin position="606"/>
        <end position="777"/>
    </location>
</feature>
<dbReference type="GeneID" id="117652390"/>
<dbReference type="GO" id="GO:0032934">
    <property type="term" value="F:sterol binding"/>
    <property type="evidence" value="ECO:0007669"/>
    <property type="project" value="TreeGrafter"/>
</dbReference>
<dbReference type="Pfam" id="PF02893">
    <property type="entry name" value="GRAM"/>
    <property type="match status" value="1"/>
</dbReference>
<feature type="compositionally biased region" description="Basic and acidic residues" evidence="5">
    <location>
        <begin position="308"/>
        <end position="324"/>
    </location>
</feature>
<dbReference type="SMART" id="SM00568">
    <property type="entry name" value="GRAM"/>
    <property type="match status" value="1"/>
</dbReference>
<evidence type="ECO:0000256" key="4">
    <source>
        <dbReference type="ARBA" id="ARBA00023136"/>
    </source>
</evidence>
<organism evidence="10">
    <name type="scientific">Thrips palmi</name>
    <name type="common">Melon thrips</name>
    <dbReference type="NCBI Taxonomy" id="161013"/>
    <lineage>
        <taxon>Eukaryota</taxon>
        <taxon>Metazoa</taxon>
        <taxon>Ecdysozoa</taxon>
        <taxon>Arthropoda</taxon>
        <taxon>Hexapoda</taxon>
        <taxon>Insecta</taxon>
        <taxon>Pterygota</taxon>
        <taxon>Neoptera</taxon>
        <taxon>Paraneoptera</taxon>
        <taxon>Thysanoptera</taxon>
        <taxon>Terebrantia</taxon>
        <taxon>Thripoidea</taxon>
        <taxon>Thripidae</taxon>
        <taxon>Thrips</taxon>
    </lineage>
</organism>
<feature type="transmembrane region" description="Helical" evidence="6">
    <location>
        <begin position="856"/>
        <end position="876"/>
    </location>
</feature>
<dbReference type="KEGG" id="tpal:117652390"/>
<dbReference type="GO" id="GO:0032366">
    <property type="term" value="P:intracellular sterol transport"/>
    <property type="evidence" value="ECO:0007669"/>
    <property type="project" value="TreeGrafter"/>
</dbReference>
<feature type="compositionally biased region" description="Polar residues" evidence="5">
    <location>
        <begin position="163"/>
        <end position="175"/>
    </location>
</feature>
<dbReference type="PANTHER" id="PTHR23319">
    <property type="entry name" value="GRAM DOMAIN CONTAINING 1B, ISOFORM E"/>
    <property type="match status" value="1"/>
</dbReference>
<dbReference type="CDD" id="cd13220">
    <property type="entry name" value="PH-GRAM_GRAMDC"/>
    <property type="match status" value="1"/>
</dbReference>
<dbReference type="Pfam" id="PF16016">
    <property type="entry name" value="VASt"/>
    <property type="match status" value="1"/>
</dbReference>
<feature type="compositionally biased region" description="Pro residues" evidence="5">
    <location>
        <begin position="179"/>
        <end position="189"/>
    </location>
</feature>
<dbReference type="InterPro" id="IPR051482">
    <property type="entry name" value="Cholesterol_transport"/>
</dbReference>
<evidence type="ECO:0000256" key="3">
    <source>
        <dbReference type="ARBA" id="ARBA00022989"/>
    </source>
</evidence>
<dbReference type="AlphaFoldDB" id="A0A6P9A5I5"/>
<dbReference type="Gene3D" id="2.30.29.30">
    <property type="entry name" value="Pleckstrin-homology domain (PH domain)/Phosphotyrosine-binding domain (PTB)"/>
    <property type="match status" value="1"/>
</dbReference>
<evidence type="ECO:0000256" key="5">
    <source>
        <dbReference type="SAM" id="MobiDB-lite"/>
    </source>
</evidence>
<dbReference type="PROSITE" id="PS51778">
    <property type="entry name" value="VAST"/>
    <property type="match status" value="1"/>
</dbReference>
<feature type="region of interest" description="Disordered" evidence="5">
    <location>
        <begin position="530"/>
        <end position="563"/>
    </location>
</feature>